<dbReference type="RefSeq" id="WP_165922092.1">
    <property type="nucleotide sequence ID" value="NZ_SMFZ01000001.1"/>
</dbReference>
<evidence type="ECO:0000259" key="1">
    <source>
        <dbReference type="Pfam" id="PF12680"/>
    </source>
</evidence>
<dbReference type="Proteomes" id="UP000295560">
    <property type="component" value="Unassembled WGS sequence"/>
</dbReference>
<evidence type="ECO:0000313" key="2">
    <source>
        <dbReference type="EMBL" id="TCK24457.1"/>
    </source>
</evidence>
<dbReference type="AlphaFoldDB" id="A0A4R1HPH6"/>
<dbReference type="Gene3D" id="3.10.450.50">
    <property type="match status" value="1"/>
</dbReference>
<sequence length="130" mass="14612">MTDTHTDVDRVAIVERAVDAYNAKNWGRYVLFFREDVRYCHHNRGVEFSDRATFLAAMRVFAGDLAPNRTLGPAVRCVQSGDVVVREQVWSGKAIADFPGVAGAGEDFRFEICTVFVFDGDLIAEYHEYG</sequence>
<reference evidence="2 3" key="1">
    <citation type="submission" date="2019-03" db="EMBL/GenBank/DDBJ databases">
        <title>Sequencing the genomes of 1000 actinobacteria strains.</title>
        <authorList>
            <person name="Klenk H.-P."/>
        </authorList>
    </citation>
    <scope>NUCLEOTIDE SEQUENCE [LARGE SCALE GENOMIC DNA]</scope>
    <source>
        <strain evidence="2 3">DSM 44969</strain>
    </source>
</reference>
<evidence type="ECO:0000313" key="3">
    <source>
        <dbReference type="Proteomes" id="UP000295560"/>
    </source>
</evidence>
<keyword evidence="3" id="KW-1185">Reference proteome</keyword>
<organism evidence="2 3">
    <name type="scientific">Pseudonocardia endophytica</name>
    <dbReference type="NCBI Taxonomy" id="401976"/>
    <lineage>
        <taxon>Bacteria</taxon>
        <taxon>Bacillati</taxon>
        <taxon>Actinomycetota</taxon>
        <taxon>Actinomycetes</taxon>
        <taxon>Pseudonocardiales</taxon>
        <taxon>Pseudonocardiaceae</taxon>
        <taxon>Pseudonocardia</taxon>
    </lineage>
</organism>
<feature type="domain" description="SnoaL-like" evidence="1">
    <location>
        <begin position="14"/>
        <end position="126"/>
    </location>
</feature>
<dbReference type="InterPro" id="IPR037401">
    <property type="entry name" value="SnoaL-like"/>
</dbReference>
<dbReference type="InterPro" id="IPR032710">
    <property type="entry name" value="NTF2-like_dom_sf"/>
</dbReference>
<accession>A0A4R1HPH6</accession>
<dbReference type="SUPFAM" id="SSF54427">
    <property type="entry name" value="NTF2-like"/>
    <property type="match status" value="1"/>
</dbReference>
<gene>
    <name evidence="2" type="ORF">EV378_0229</name>
</gene>
<dbReference type="Pfam" id="PF12680">
    <property type="entry name" value="SnoaL_2"/>
    <property type="match status" value="1"/>
</dbReference>
<comment type="caution">
    <text evidence="2">The sequence shown here is derived from an EMBL/GenBank/DDBJ whole genome shotgun (WGS) entry which is preliminary data.</text>
</comment>
<protein>
    <submittedName>
        <fullName evidence="2">SnoaL-like protein</fullName>
    </submittedName>
</protein>
<name>A0A4R1HPH6_PSEEN</name>
<dbReference type="EMBL" id="SMFZ01000001">
    <property type="protein sequence ID" value="TCK24457.1"/>
    <property type="molecule type" value="Genomic_DNA"/>
</dbReference>
<proteinExistence type="predicted"/>